<reference evidence="1 2" key="1">
    <citation type="submission" date="2020-02" db="EMBL/GenBank/DDBJ databases">
        <title>Integrative conjugative elements (ICEs) and plasmids drive adaptation of Pseudomonas nitroreducens strain HBP1 to wastewater environment.</title>
        <authorList>
            <person name="Sentchilo V."/>
            <person name="Carraro N."/>
            <person name="Bertelli C."/>
            <person name="van der Meer J.R."/>
        </authorList>
    </citation>
    <scope>NUCLEOTIDE SEQUENCE [LARGE SCALE GENOMIC DNA]</scope>
    <source>
        <strain evidence="1 2">HBP1</strain>
    </source>
</reference>
<accession>A0A6G6ITN0</accession>
<proteinExistence type="predicted"/>
<protein>
    <submittedName>
        <fullName evidence="1">Uncharacterized protein</fullName>
    </submittedName>
</protein>
<organism evidence="1 2">
    <name type="scientific">Pseudomonas nitroreducens</name>
    <dbReference type="NCBI Taxonomy" id="46680"/>
    <lineage>
        <taxon>Bacteria</taxon>
        <taxon>Pseudomonadati</taxon>
        <taxon>Pseudomonadota</taxon>
        <taxon>Gammaproteobacteria</taxon>
        <taxon>Pseudomonadales</taxon>
        <taxon>Pseudomonadaceae</taxon>
        <taxon>Pseudomonas</taxon>
    </lineage>
</organism>
<dbReference type="AlphaFoldDB" id="A0A6G6ITN0"/>
<dbReference type="Proteomes" id="UP000501063">
    <property type="component" value="Chromosome"/>
</dbReference>
<dbReference type="EMBL" id="CP049140">
    <property type="protein sequence ID" value="QIE86180.1"/>
    <property type="molecule type" value="Genomic_DNA"/>
</dbReference>
<gene>
    <name evidence="1" type="ORF">G5B91_07850</name>
</gene>
<name>A0A6G6ITN0_PSENT</name>
<evidence type="ECO:0000313" key="1">
    <source>
        <dbReference type="EMBL" id="QIE86180.1"/>
    </source>
</evidence>
<dbReference type="RefSeq" id="WP_128082624.1">
    <property type="nucleotide sequence ID" value="NZ_CP049140.1"/>
</dbReference>
<sequence length="79" mass="8694">MRPSHLKPGTWLVIREDFGTGEYRARFEGRTPAQGKGRPAVNHLFNPEWVGLSGADDCGAATISDYELARRGRLLGGRP</sequence>
<dbReference type="KEGG" id="pnt:G5B91_07850"/>
<evidence type="ECO:0000313" key="2">
    <source>
        <dbReference type="Proteomes" id="UP000501063"/>
    </source>
</evidence>